<name>A0AAE3M509_9BACT</name>
<dbReference type="AlphaFoldDB" id="A0AAE3M509"/>
<evidence type="ECO:0000256" key="1">
    <source>
        <dbReference type="ARBA" id="ARBA00004496"/>
    </source>
</evidence>
<comment type="subcellular location">
    <subcellularLocation>
        <location evidence="1 8">Cytoplasm</location>
    </subcellularLocation>
</comment>
<organism evidence="10 11">
    <name type="scientific">Plebeiibacterium sediminum</name>
    <dbReference type="NCBI Taxonomy" id="2992112"/>
    <lineage>
        <taxon>Bacteria</taxon>
        <taxon>Pseudomonadati</taxon>
        <taxon>Bacteroidota</taxon>
        <taxon>Bacteroidia</taxon>
        <taxon>Marinilabiliales</taxon>
        <taxon>Marinilabiliaceae</taxon>
        <taxon>Plebeiibacterium</taxon>
    </lineage>
</organism>
<comment type="catalytic activity">
    <reaction evidence="7 8">
        <text>cytidine(34) in tRNA(Ile2) + L-lysine + ATP = lysidine(34) in tRNA(Ile2) + AMP + diphosphate + H(+)</text>
        <dbReference type="Rhea" id="RHEA:43744"/>
        <dbReference type="Rhea" id="RHEA-COMP:10625"/>
        <dbReference type="Rhea" id="RHEA-COMP:10670"/>
        <dbReference type="ChEBI" id="CHEBI:15378"/>
        <dbReference type="ChEBI" id="CHEBI:30616"/>
        <dbReference type="ChEBI" id="CHEBI:32551"/>
        <dbReference type="ChEBI" id="CHEBI:33019"/>
        <dbReference type="ChEBI" id="CHEBI:82748"/>
        <dbReference type="ChEBI" id="CHEBI:83665"/>
        <dbReference type="ChEBI" id="CHEBI:456215"/>
        <dbReference type="EC" id="6.3.4.19"/>
    </reaction>
</comment>
<evidence type="ECO:0000259" key="9">
    <source>
        <dbReference type="SMART" id="SM00977"/>
    </source>
</evidence>
<dbReference type="NCBIfam" id="TIGR02433">
    <property type="entry name" value="lysidine_TilS_C"/>
    <property type="match status" value="1"/>
</dbReference>
<dbReference type="HAMAP" id="MF_01161">
    <property type="entry name" value="tRNA_Ile_lys_synt"/>
    <property type="match status" value="1"/>
</dbReference>
<keyword evidence="11" id="KW-1185">Reference proteome</keyword>
<protein>
    <recommendedName>
        <fullName evidence="8">tRNA(Ile)-lysidine synthase</fullName>
        <ecNumber evidence="8">6.3.4.19</ecNumber>
    </recommendedName>
    <alternativeName>
        <fullName evidence="8">tRNA(Ile)-2-lysyl-cytidine synthase</fullName>
    </alternativeName>
    <alternativeName>
        <fullName evidence="8">tRNA(Ile)-lysidine synthetase</fullName>
    </alternativeName>
</protein>
<evidence type="ECO:0000313" key="10">
    <source>
        <dbReference type="EMBL" id="MCW3787259.1"/>
    </source>
</evidence>
<evidence type="ECO:0000256" key="6">
    <source>
        <dbReference type="ARBA" id="ARBA00022840"/>
    </source>
</evidence>
<evidence type="ECO:0000256" key="4">
    <source>
        <dbReference type="ARBA" id="ARBA00022694"/>
    </source>
</evidence>
<dbReference type="GO" id="GO:0032267">
    <property type="term" value="F:tRNA(Ile)-lysidine synthase activity"/>
    <property type="evidence" value="ECO:0007669"/>
    <property type="project" value="UniProtKB-EC"/>
</dbReference>
<accession>A0AAE3M509</accession>
<keyword evidence="6 8" id="KW-0067">ATP-binding</keyword>
<sequence length="443" mass="51134">MLGKFNSFLVQDCKVKTGQKILVAISGGADSLALLHMLTKMDVEVFAAHCNFNLRGEESDADESFVQTFCAAHHVKLFLKSFDTKGYSKQKGISIEMAARDLRYAWFQELVLNEKLDWIATGHHKDDSIETFFLNLVRGTGVKGLTGIKAVTNNIIRPLLDFSRSELETYCEDNQLKYRTDSSNLESIYNRNKIRNEILPLFRSINPSFGDTMLNNMSRLSQVSDFLSDSIEDIKRDYVVEQDDTVLISLSHVNEFKNQQLVLFELLHPYGFNGTVVSEVVEAIKQNVSGKQFYSSEYRLIKDRQNLIILPYKKDDSDAVYYISSDEVFTETPINLKIEKDINAKDFKIDKSLNIAQFDQDLLEYPLSIRRWKQGDDFRPLGMKNFKKLSDYFIDAKFSIQQKEEAWLLLSGNDIIWIIGSRTDDRYKITPKTKLVTKFIWEQ</sequence>
<keyword evidence="2 8" id="KW-0963">Cytoplasm</keyword>
<dbReference type="NCBIfam" id="TIGR02432">
    <property type="entry name" value="lysidine_TilS_N"/>
    <property type="match status" value="1"/>
</dbReference>
<evidence type="ECO:0000256" key="5">
    <source>
        <dbReference type="ARBA" id="ARBA00022741"/>
    </source>
</evidence>
<dbReference type="EC" id="6.3.4.19" evidence="8"/>
<keyword evidence="3 8" id="KW-0436">Ligase</keyword>
<dbReference type="Pfam" id="PF11734">
    <property type="entry name" value="TilS_C"/>
    <property type="match status" value="1"/>
</dbReference>
<dbReference type="InterPro" id="IPR011063">
    <property type="entry name" value="TilS/TtcA_N"/>
</dbReference>
<dbReference type="PANTHER" id="PTHR43033">
    <property type="entry name" value="TRNA(ILE)-LYSIDINE SYNTHASE-RELATED"/>
    <property type="match status" value="1"/>
</dbReference>
<dbReference type="GO" id="GO:0005737">
    <property type="term" value="C:cytoplasm"/>
    <property type="evidence" value="ECO:0007669"/>
    <property type="project" value="UniProtKB-SubCell"/>
</dbReference>
<dbReference type="SUPFAM" id="SSF52402">
    <property type="entry name" value="Adenine nucleotide alpha hydrolases-like"/>
    <property type="match status" value="1"/>
</dbReference>
<evidence type="ECO:0000256" key="3">
    <source>
        <dbReference type="ARBA" id="ARBA00022598"/>
    </source>
</evidence>
<evidence type="ECO:0000256" key="7">
    <source>
        <dbReference type="ARBA" id="ARBA00048539"/>
    </source>
</evidence>
<dbReference type="SUPFAM" id="SSF56037">
    <property type="entry name" value="PheT/TilS domain"/>
    <property type="match status" value="1"/>
</dbReference>
<dbReference type="Pfam" id="PF01171">
    <property type="entry name" value="ATP_bind_3"/>
    <property type="match status" value="1"/>
</dbReference>
<feature type="binding site" evidence="8">
    <location>
        <begin position="26"/>
        <end position="31"/>
    </location>
    <ligand>
        <name>ATP</name>
        <dbReference type="ChEBI" id="CHEBI:30616"/>
    </ligand>
</feature>
<dbReference type="CDD" id="cd01992">
    <property type="entry name" value="TilS_N"/>
    <property type="match status" value="1"/>
</dbReference>
<dbReference type="InterPro" id="IPR014729">
    <property type="entry name" value="Rossmann-like_a/b/a_fold"/>
</dbReference>
<keyword evidence="5 8" id="KW-0547">Nucleotide-binding</keyword>
<dbReference type="SMART" id="SM00977">
    <property type="entry name" value="TilS_C"/>
    <property type="match status" value="1"/>
</dbReference>
<dbReference type="Proteomes" id="UP001209229">
    <property type="component" value="Unassembled WGS sequence"/>
</dbReference>
<evidence type="ECO:0000313" key="11">
    <source>
        <dbReference type="Proteomes" id="UP001209229"/>
    </source>
</evidence>
<dbReference type="EMBL" id="JAPDPJ010000026">
    <property type="protein sequence ID" value="MCW3787259.1"/>
    <property type="molecule type" value="Genomic_DNA"/>
</dbReference>
<keyword evidence="4 8" id="KW-0819">tRNA processing</keyword>
<dbReference type="GO" id="GO:0006400">
    <property type="term" value="P:tRNA modification"/>
    <property type="evidence" value="ECO:0007669"/>
    <property type="project" value="UniProtKB-UniRule"/>
</dbReference>
<dbReference type="Gene3D" id="3.40.50.620">
    <property type="entry name" value="HUPs"/>
    <property type="match status" value="1"/>
</dbReference>
<comment type="domain">
    <text evidence="8">The N-terminal region contains the highly conserved SGGXDS motif, predicted to be a P-loop motif involved in ATP binding.</text>
</comment>
<evidence type="ECO:0000256" key="8">
    <source>
        <dbReference type="HAMAP-Rule" id="MF_01161"/>
    </source>
</evidence>
<dbReference type="InterPro" id="IPR012094">
    <property type="entry name" value="tRNA_Ile_lys_synt"/>
</dbReference>
<evidence type="ECO:0000256" key="2">
    <source>
        <dbReference type="ARBA" id="ARBA00022490"/>
    </source>
</evidence>
<dbReference type="InterPro" id="IPR012795">
    <property type="entry name" value="tRNA_Ile_lys_synt_N"/>
</dbReference>
<dbReference type="GO" id="GO:0005524">
    <property type="term" value="F:ATP binding"/>
    <property type="evidence" value="ECO:0007669"/>
    <property type="project" value="UniProtKB-UniRule"/>
</dbReference>
<reference evidence="10" key="1">
    <citation type="submission" date="2022-10" db="EMBL/GenBank/DDBJ databases">
        <authorList>
            <person name="Yu W.X."/>
        </authorList>
    </citation>
    <scope>NUCLEOTIDE SEQUENCE</scope>
    <source>
        <strain evidence="10">AAT</strain>
    </source>
</reference>
<proteinExistence type="inferred from homology"/>
<comment type="function">
    <text evidence="8">Ligates lysine onto the cytidine present at position 34 of the AUA codon-specific tRNA(Ile) that contains the anticodon CAU, in an ATP-dependent manner. Cytidine is converted to lysidine, thus changing the amino acid specificity of the tRNA from methionine to isoleucine.</text>
</comment>
<comment type="caution">
    <text evidence="10">The sequence shown here is derived from an EMBL/GenBank/DDBJ whole genome shotgun (WGS) entry which is preliminary data.</text>
</comment>
<feature type="domain" description="Lysidine-tRNA(Ile) synthetase C-terminal" evidence="9">
    <location>
        <begin position="367"/>
        <end position="441"/>
    </location>
</feature>
<gene>
    <name evidence="8 10" type="primary">tilS</name>
    <name evidence="10" type="ORF">OM075_12325</name>
</gene>
<dbReference type="InterPro" id="IPR012796">
    <property type="entry name" value="Lysidine-tRNA-synth_C"/>
</dbReference>
<dbReference type="RefSeq" id="WP_301190824.1">
    <property type="nucleotide sequence ID" value="NZ_JAPDPJ010000026.1"/>
</dbReference>
<dbReference type="PANTHER" id="PTHR43033:SF1">
    <property type="entry name" value="TRNA(ILE)-LYSIDINE SYNTHASE-RELATED"/>
    <property type="match status" value="1"/>
</dbReference>
<comment type="similarity">
    <text evidence="8">Belongs to the tRNA(Ile)-lysidine synthase family.</text>
</comment>